<gene>
    <name evidence="1" type="ORF">SAMN05428964_103143</name>
</gene>
<accession>A0A285TJ76</accession>
<name>A0A285TJ76_9PROT</name>
<organism evidence="1 2">
    <name type="scientific">Thalassospira xiamenensis</name>
    <dbReference type="NCBI Taxonomy" id="220697"/>
    <lineage>
        <taxon>Bacteria</taxon>
        <taxon>Pseudomonadati</taxon>
        <taxon>Pseudomonadota</taxon>
        <taxon>Alphaproteobacteria</taxon>
        <taxon>Rhodospirillales</taxon>
        <taxon>Thalassospiraceae</taxon>
        <taxon>Thalassospira</taxon>
    </lineage>
</organism>
<dbReference type="EMBL" id="OBMM01000003">
    <property type="protein sequence ID" value="SOC20541.1"/>
    <property type="molecule type" value="Genomic_DNA"/>
</dbReference>
<evidence type="ECO:0000313" key="2">
    <source>
        <dbReference type="Proteomes" id="UP000219068"/>
    </source>
</evidence>
<sequence>MRRYCAPHKFNCNMKDRTGFVKVYFAVHKNFMVLVLSDDVTLGYGVRSLFQIR</sequence>
<proteinExistence type="predicted"/>
<dbReference type="AlphaFoldDB" id="A0A285TJ76"/>
<protein>
    <submittedName>
        <fullName evidence="1">Uncharacterized protein</fullName>
    </submittedName>
</protein>
<dbReference type="Proteomes" id="UP000219068">
    <property type="component" value="Unassembled WGS sequence"/>
</dbReference>
<reference evidence="1 2" key="1">
    <citation type="submission" date="2017-08" db="EMBL/GenBank/DDBJ databases">
        <authorList>
            <person name="de Groot N.N."/>
        </authorList>
    </citation>
    <scope>NUCLEOTIDE SEQUENCE [LARGE SCALE GENOMIC DNA]</scope>
    <source>
        <strain evidence="1 2">USBA 78</strain>
    </source>
</reference>
<evidence type="ECO:0000313" key="1">
    <source>
        <dbReference type="EMBL" id="SOC20541.1"/>
    </source>
</evidence>